<feature type="transmembrane region" description="Helical" evidence="2">
    <location>
        <begin position="98"/>
        <end position="121"/>
    </location>
</feature>
<keyword evidence="2" id="KW-0812">Transmembrane</keyword>
<comment type="caution">
    <text evidence="4">The sequence shown here is derived from an EMBL/GenBank/DDBJ whole genome shotgun (WGS) entry which is preliminary data.</text>
</comment>
<dbReference type="Pfam" id="PF11181">
    <property type="entry name" value="YflT"/>
    <property type="match status" value="1"/>
</dbReference>
<keyword evidence="5" id="KW-1185">Reference proteome</keyword>
<evidence type="ECO:0000259" key="3">
    <source>
        <dbReference type="Pfam" id="PF11181"/>
    </source>
</evidence>
<name>M2WAQ3_9MICC</name>
<accession>M2WAQ3</accession>
<feature type="transmembrane region" description="Helical" evidence="2">
    <location>
        <begin position="70"/>
        <end position="92"/>
    </location>
</feature>
<evidence type="ECO:0000256" key="2">
    <source>
        <dbReference type="SAM" id="Phobius"/>
    </source>
</evidence>
<dbReference type="RefSeq" id="WP_006215774.1">
    <property type="nucleotide sequence ID" value="NZ_ANHZ02000032.1"/>
</dbReference>
<organism evidence="4 5">
    <name type="scientific">Kocuria palustris PEL</name>
    <dbReference type="NCBI Taxonomy" id="1236550"/>
    <lineage>
        <taxon>Bacteria</taxon>
        <taxon>Bacillati</taxon>
        <taxon>Actinomycetota</taxon>
        <taxon>Actinomycetes</taxon>
        <taxon>Micrococcales</taxon>
        <taxon>Micrococcaceae</taxon>
        <taxon>Kocuria</taxon>
    </lineage>
</organism>
<proteinExistence type="predicted"/>
<keyword evidence="2" id="KW-1133">Transmembrane helix</keyword>
<dbReference type="AlphaFoldDB" id="M2WAQ3"/>
<feature type="region of interest" description="Disordered" evidence="1">
    <location>
        <begin position="158"/>
        <end position="259"/>
    </location>
</feature>
<feature type="compositionally biased region" description="Low complexity" evidence="1">
    <location>
        <begin position="158"/>
        <end position="188"/>
    </location>
</feature>
<dbReference type="Proteomes" id="UP000009877">
    <property type="component" value="Unassembled WGS sequence"/>
</dbReference>
<gene>
    <name evidence="4" type="ORF">C884_01677</name>
</gene>
<dbReference type="EMBL" id="ANHZ02000032">
    <property type="protein sequence ID" value="EME35542.1"/>
    <property type="molecule type" value="Genomic_DNA"/>
</dbReference>
<keyword evidence="2" id="KW-0472">Membrane</keyword>
<evidence type="ECO:0000256" key="1">
    <source>
        <dbReference type="SAM" id="MobiDB-lite"/>
    </source>
</evidence>
<dbReference type="InterPro" id="IPR025889">
    <property type="entry name" value="GSP17M-like_dom"/>
</dbReference>
<evidence type="ECO:0000313" key="4">
    <source>
        <dbReference type="EMBL" id="EME35542.1"/>
    </source>
</evidence>
<reference evidence="4 5" key="1">
    <citation type="journal article" date="2014" name="Genome Announc.">
        <title>Draft Genome Sequence of Kocuria palustris PEL.</title>
        <authorList>
            <person name="Sharma G."/>
            <person name="Khatri I."/>
            <person name="Subramanian S."/>
        </authorList>
    </citation>
    <scope>NUCLEOTIDE SEQUENCE [LARGE SCALE GENOMIC DNA]</scope>
    <source>
        <strain evidence="4 5">PEL</strain>
    </source>
</reference>
<feature type="compositionally biased region" description="Low complexity" evidence="1">
    <location>
        <begin position="231"/>
        <end position="247"/>
    </location>
</feature>
<dbReference type="STRING" id="71999.KPaMU14_03505"/>
<protein>
    <recommendedName>
        <fullName evidence="3">General stress protein 17M-like domain-containing protein</fullName>
    </recommendedName>
</protein>
<evidence type="ECO:0000313" key="5">
    <source>
        <dbReference type="Proteomes" id="UP000009877"/>
    </source>
</evidence>
<sequence length="259" mass="26763">MSSSAQKARQISGAGLPEGRVIASFTKYADAQRAVDHLSDEELEVSALSIVGHDLATLEKVTGRLTYPRVALMAAGQGAFFGLFFGLILSLFGGGGPLAILLTVALGAAFWMLLGVVSYAAQRGRRDFTSMSTIVATRYDVLARPDVADQAERMLQGAGLQGRAPRAAAPASPAPGAAGPVGNLGAAPDGQPQEQSAPVSRPEETPDGRPLYGVRVSPQEQEAHRGHPEGQEQGQGPDQAAPGGDAQTDGPWSGGEPRS</sequence>
<feature type="domain" description="General stress protein 17M-like" evidence="3">
    <location>
        <begin position="21"/>
        <end position="95"/>
    </location>
</feature>
<feature type="compositionally biased region" description="Basic and acidic residues" evidence="1">
    <location>
        <begin position="221"/>
        <end position="230"/>
    </location>
</feature>